<evidence type="ECO:0000313" key="5">
    <source>
        <dbReference type="Proteomes" id="UP000320011"/>
    </source>
</evidence>
<dbReference type="RefSeq" id="WP_144592017.1">
    <property type="nucleotide sequence ID" value="NZ_VJWX01000408.1"/>
</dbReference>
<dbReference type="SUPFAM" id="SSF54631">
    <property type="entry name" value="CBS-domain pair"/>
    <property type="match status" value="1"/>
</dbReference>
<name>A0A558B291_9PSEU</name>
<organism evidence="4 5">
    <name type="scientific">Amycolatopsis rhizosphaerae</name>
    <dbReference type="NCBI Taxonomy" id="2053003"/>
    <lineage>
        <taxon>Bacteria</taxon>
        <taxon>Bacillati</taxon>
        <taxon>Actinomycetota</taxon>
        <taxon>Actinomycetes</taxon>
        <taxon>Pseudonocardiales</taxon>
        <taxon>Pseudonocardiaceae</taxon>
        <taxon>Amycolatopsis</taxon>
    </lineage>
</organism>
<dbReference type="Pfam" id="PF00571">
    <property type="entry name" value="CBS"/>
    <property type="match status" value="2"/>
</dbReference>
<gene>
    <name evidence="4" type="ORF">FNH05_28945</name>
</gene>
<dbReference type="OrthoDB" id="9799454at2"/>
<dbReference type="PANTHER" id="PTHR43080:SF2">
    <property type="entry name" value="CBS DOMAIN-CONTAINING PROTEIN"/>
    <property type="match status" value="1"/>
</dbReference>
<feature type="domain" description="CBS" evidence="3">
    <location>
        <begin position="82"/>
        <end position="140"/>
    </location>
</feature>
<dbReference type="AlphaFoldDB" id="A0A558B291"/>
<dbReference type="Gene3D" id="3.10.580.10">
    <property type="entry name" value="CBS-domain"/>
    <property type="match status" value="1"/>
</dbReference>
<evidence type="ECO:0000256" key="2">
    <source>
        <dbReference type="PROSITE-ProRule" id="PRU00703"/>
    </source>
</evidence>
<dbReference type="PANTHER" id="PTHR43080">
    <property type="entry name" value="CBS DOMAIN-CONTAINING PROTEIN CBSX3, MITOCHONDRIAL"/>
    <property type="match status" value="1"/>
</dbReference>
<sequence>MRVRDIMSTPVIGVTAEATLEEAAKLMMDRGFTTLPVFAAAGRLVGLVTEADLLRARFMLAAPTPEDGAIAGLRARVVRQIMRSPAPAVAAGMDLGEVTTAMVESHQRCLPVVEDGTVVGMVSWRDLLARFADGWCTPATGTP</sequence>
<evidence type="ECO:0000259" key="3">
    <source>
        <dbReference type="PROSITE" id="PS51371"/>
    </source>
</evidence>
<comment type="caution">
    <text evidence="4">The sequence shown here is derived from an EMBL/GenBank/DDBJ whole genome shotgun (WGS) entry which is preliminary data.</text>
</comment>
<dbReference type="InterPro" id="IPR051257">
    <property type="entry name" value="Diverse_CBS-Domain"/>
</dbReference>
<evidence type="ECO:0000313" key="4">
    <source>
        <dbReference type="EMBL" id="TVT30635.1"/>
    </source>
</evidence>
<accession>A0A558B291</accession>
<keyword evidence="5" id="KW-1185">Reference proteome</keyword>
<keyword evidence="1 2" id="KW-0129">CBS domain</keyword>
<protein>
    <submittedName>
        <fullName evidence="4">CBS domain-containing protein</fullName>
    </submittedName>
</protein>
<dbReference type="InterPro" id="IPR000644">
    <property type="entry name" value="CBS_dom"/>
</dbReference>
<proteinExistence type="predicted"/>
<reference evidence="4 5" key="1">
    <citation type="submission" date="2019-07" db="EMBL/GenBank/DDBJ databases">
        <authorList>
            <person name="Duangmal K."/>
            <person name="Teo W.F.A."/>
        </authorList>
    </citation>
    <scope>NUCLEOTIDE SEQUENCE [LARGE SCALE GENOMIC DNA]</scope>
    <source>
        <strain evidence="4 5">TBRC 6029</strain>
    </source>
</reference>
<reference evidence="4 5" key="2">
    <citation type="submission" date="2019-08" db="EMBL/GenBank/DDBJ databases">
        <title>Amycolatopsis acidicola sp. nov., isolated from peat swamp forest soil.</title>
        <authorList>
            <person name="Srisuk N."/>
        </authorList>
    </citation>
    <scope>NUCLEOTIDE SEQUENCE [LARGE SCALE GENOMIC DNA]</scope>
    <source>
        <strain evidence="4 5">TBRC 6029</strain>
    </source>
</reference>
<dbReference type="EMBL" id="VJWX01000408">
    <property type="protein sequence ID" value="TVT30635.1"/>
    <property type="molecule type" value="Genomic_DNA"/>
</dbReference>
<dbReference type="InterPro" id="IPR046342">
    <property type="entry name" value="CBS_dom_sf"/>
</dbReference>
<feature type="domain" description="CBS" evidence="3">
    <location>
        <begin position="7"/>
        <end position="66"/>
    </location>
</feature>
<dbReference type="PROSITE" id="PS51371">
    <property type="entry name" value="CBS"/>
    <property type="match status" value="2"/>
</dbReference>
<evidence type="ECO:0000256" key="1">
    <source>
        <dbReference type="ARBA" id="ARBA00023122"/>
    </source>
</evidence>
<dbReference type="Proteomes" id="UP000320011">
    <property type="component" value="Unassembled WGS sequence"/>
</dbReference>
<dbReference type="SMART" id="SM00116">
    <property type="entry name" value="CBS"/>
    <property type="match status" value="2"/>
</dbReference>